<accession>A0A3Q8WUJ9</accession>
<proteinExistence type="predicted"/>
<feature type="active site" evidence="1">
    <location>
        <position position="264"/>
    </location>
</feature>
<evidence type="ECO:0000313" key="5">
    <source>
        <dbReference type="Proteomes" id="UP000270021"/>
    </source>
</evidence>
<keyword evidence="2" id="KW-1015">Disulfide bond</keyword>
<dbReference type="OrthoDB" id="5503950at2"/>
<gene>
    <name evidence="4" type="ORF">EJO69_10440</name>
</gene>
<dbReference type="EMBL" id="CP034438">
    <property type="protein sequence ID" value="AZN30674.1"/>
    <property type="molecule type" value="Genomic_DNA"/>
</dbReference>
<dbReference type="GO" id="GO:0006629">
    <property type="term" value="P:lipid metabolic process"/>
    <property type="evidence" value="ECO:0007669"/>
    <property type="project" value="TreeGrafter"/>
</dbReference>
<protein>
    <recommendedName>
        <fullName evidence="3">SGNH hydrolase-type esterase domain-containing protein</fullName>
    </recommendedName>
</protein>
<dbReference type="SUPFAM" id="SSF52266">
    <property type="entry name" value="SGNH hydrolase"/>
    <property type="match status" value="1"/>
</dbReference>
<dbReference type="Gene3D" id="3.40.50.1110">
    <property type="entry name" value="SGNH hydrolase"/>
    <property type="match status" value="1"/>
</dbReference>
<dbReference type="InterPro" id="IPR013830">
    <property type="entry name" value="SGNH_hydro"/>
</dbReference>
<dbReference type="InterPro" id="IPR036514">
    <property type="entry name" value="SGNH_hydro_sf"/>
</dbReference>
<reference evidence="4 5" key="1">
    <citation type="submission" date="2018-12" db="EMBL/GenBank/DDBJ databases">
        <title>Complete genome sequence of Flaviflexus salsibiostraticola KCTC 33148.</title>
        <authorList>
            <person name="Bae J.-W."/>
        </authorList>
    </citation>
    <scope>NUCLEOTIDE SEQUENCE [LARGE SCALE GENOMIC DNA]</scope>
    <source>
        <strain evidence="4 5">KCTC 33148</strain>
    </source>
</reference>
<dbReference type="InterPro" id="IPR037460">
    <property type="entry name" value="SEST-like"/>
</dbReference>
<dbReference type="PANTHER" id="PTHR37981:SF1">
    <property type="entry name" value="SGNH HYDROLASE-TYPE ESTERASE DOMAIN-CONTAINING PROTEIN"/>
    <property type="match status" value="1"/>
</dbReference>
<dbReference type="Proteomes" id="UP000270021">
    <property type="component" value="Chromosome"/>
</dbReference>
<sequence>MSVVAGLIMAGLLLAQGAQVDAVAIGDSYSSGHGAGQYSDELCLRSEQASIERVADFFGGTAVNAACSGAKVADLTEPRIISQTRADGTECATDMTGATATLEDGICTITLDPQIEAAAGATDVFIMIGGNDIGFLPIAGACLFQGNPEQCEIAVDSARQSVGTVIDRQRDALIALREIAPQARLHLVPYPRLIEGGPAGEIPVDAAGFQQEWEDSLRELAAEMSAEIGDVYYVETLTPIWEGHGLGAANSWIHTDGSIRDLLHPTDAGWRAGGSALIAHLGLVL</sequence>
<dbReference type="Pfam" id="PF13472">
    <property type="entry name" value="Lipase_GDSL_2"/>
    <property type="match status" value="1"/>
</dbReference>
<keyword evidence="5" id="KW-1185">Reference proteome</keyword>
<evidence type="ECO:0000256" key="1">
    <source>
        <dbReference type="PIRSR" id="PIRSR637460-1"/>
    </source>
</evidence>
<name>A0A3Q8WUJ9_9ACTO</name>
<evidence type="ECO:0000313" key="4">
    <source>
        <dbReference type="EMBL" id="AZN30674.1"/>
    </source>
</evidence>
<organism evidence="4 5">
    <name type="scientific">Flaviflexus salsibiostraticola</name>
    <dbReference type="NCBI Taxonomy" id="1282737"/>
    <lineage>
        <taxon>Bacteria</taxon>
        <taxon>Bacillati</taxon>
        <taxon>Actinomycetota</taxon>
        <taxon>Actinomycetes</taxon>
        <taxon>Actinomycetales</taxon>
        <taxon>Actinomycetaceae</taxon>
        <taxon>Flaviflexus</taxon>
    </lineage>
</organism>
<feature type="disulfide bond" evidence="2">
    <location>
        <begin position="142"/>
        <end position="151"/>
    </location>
</feature>
<feature type="active site" description="Nucleophile" evidence="1">
    <location>
        <position position="28"/>
    </location>
</feature>
<feature type="domain" description="SGNH hydrolase-type esterase" evidence="3">
    <location>
        <begin position="24"/>
        <end position="270"/>
    </location>
</feature>
<dbReference type="RefSeq" id="WP_126041633.1">
    <property type="nucleotide sequence ID" value="NZ_CP034438.1"/>
</dbReference>
<evidence type="ECO:0000256" key="2">
    <source>
        <dbReference type="PIRSR" id="PIRSR637460-2"/>
    </source>
</evidence>
<dbReference type="GO" id="GO:0016788">
    <property type="term" value="F:hydrolase activity, acting on ester bonds"/>
    <property type="evidence" value="ECO:0007669"/>
    <property type="project" value="InterPro"/>
</dbReference>
<dbReference type="KEGG" id="fsl:EJO69_10440"/>
<feature type="disulfide bond" evidence="2">
    <location>
        <begin position="43"/>
        <end position="67"/>
    </location>
</feature>
<evidence type="ECO:0000259" key="3">
    <source>
        <dbReference type="Pfam" id="PF13472"/>
    </source>
</evidence>
<dbReference type="PANTHER" id="PTHR37981">
    <property type="entry name" value="LIPASE 2"/>
    <property type="match status" value="1"/>
</dbReference>
<dbReference type="AlphaFoldDB" id="A0A3Q8WUJ9"/>